<accession>A0A6H0XNH9</accession>
<evidence type="ECO:0000259" key="3">
    <source>
        <dbReference type="PROSITE" id="PS51015"/>
    </source>
</evidence>
<dbReference type="SUPFAM" id="SSF88697">
    <property type="entry name" value="PUA domain-like"/>
    <property type="match status" value="1"/>
</dbReference>
<keyword evidence="1 2" id="KW-0539">Nucleus</keyword>
<sequence>MATVCVSTNGTISILDSNDLKSHSHWIRNTLDPLIARDGPEAISVEDALYLDQFFRKILLLTPSVKDIRLSRVHLALLEVAGRSTRWPHRLVERAEAVIRAWEARIGKLADIGIELLGPGGRLDGVASIASLACDNLLITWLKQGDKVLPVRARKRGNLGFTPGEYASSHGLRYATDFRSWWINPLFAFRDGIIDSGDNNGRIVADNNGAYAILLAGTDELASDSPEAFTYRSHARDRGRYRLTSATRDTRQPVRILRSHTLRSFWSPRAGIRYDGLYRVVGWSIHLDKYTKATVFDIQFLRLASEGPMDAVLCRPYTDEVEDYREFKRLRHHALMTQVKTSKLARMGIPPFVLTTDGVHEEVDEAVDEAVAMPGMCSLEDWWV</sequence>
<evidence type="ECO:0000256" key="1">
    <source>
        <dbReference type="ARBA" id="ARBA00023242"/>
    </source>
</evidence>
<gene>
    <name evidence="4" type="ORF">AMS68_001712</name>
</gene>
<organism evidence="4 5">
    <name type="scientific">Peltaster fructicola</name>
    <dbReference type="NCBI Taxonomy" id="286661"/>
    <lineage>
        <taxon>Eukaryota</taxon>
        <taxon>Fungi</taxon>
        <taxon>Dikarya</taxon>
        <taxon>Ascomycota</taxon>
        <taxon>Pezizomycotina</taxon>
        <taxon>Dothideomycetes</taxon>
        <taxon>Dothideomycetes incertae sedis</taxon>
        <taxon>Peltaster</taxon>
    </lineage>
</organism>
<dbReference type="InterPro" id="IPR015947">
    <property type="entry name" value="PUA-like_sf"/>
</dbReference>
<dbReference type="GO" id="GO:0005634">
    <property type="term" value="C:nucleus"/>
    <property type="evidence" value="ECO:0007669"/>
    <property type="project" value="UniProtKB-SubCell"/>
</dbReference>
<comment type="subcellular location">
    <subcellularLocation>
        <location evidence="2">Nucleus</location>
    </subcellularLocation>
</comment>
<proteinExistence type="predicted"/>
<dbReference type="EMBL" id="CP051139">
    <property type="protein sequence ID" value="QIW96194.1"/>
    <property type="molecule type" value="Genomic_DNA"/>
</dbReference>
<keyword evidence="5" id="KW-1185">Reference proteome</keyword>
<evidence type="ECO:0000313" key="4">
    <source>
        <dbReference type="EMBL" id="QIW96194.1"/>
    </source>
</evidence>
<dbReference type="Proteomes" id="UP000503462">
    <property type="component" value="Chromosome 1"/>
</dbReference>
<reference evidence="4 5" key="1">
    <citation type="journal article" date="2016" name="Sci. Rep.">
        <title>Peltaster fructicola genome reveals evolution from an invasive phytopathogen to an ectophytic parasite.</title>
        <authorList>
            <person name="Xu C."/>
            <person name="Chen H."/>
            <person name="Gleason M.L."/>
            <person name="Xu J.R."/>
            <person name="Liu H."/>
            <person name="Zhang R."/>
            <person name="Sun G."/>
        </authorList>
    </citation>
    <scope>NUCLEOTIDE SEQUENCE [LARGE SCALE GENOMIC DNA]</scope>
    <source>
        <strain evidence="4 5">LNHT1506</strain>
    </source>
</reference>
<dbReference type="OrthoDB" id="3244603at2759"/>
<dbReference type="AlphaFoldDB" id="A0A6H0XNH9"/>
<evidence type="ECO:0000256" key="2">
    <source>
        <dbReference type="PROSITE-ProRule" id="PRU00358"/>
    </source>
</evidence>
<feature type="domain" description="YDG" evidence="3">
    <location>
        <begin position="142"/>
        <end position="302"/>
    </location>
</feature>
<dbReference type="Gene3D" id="2.30.280.10">
    <property type="entry name" value="SRA-YDG"/>
    <property type="match status" value="1"/>
</dbReference>
<protein>
    <recommendedName>
        <fullName evidence="3">YDG domain-containing protein</fullName>
    </recommendedName>
</protein>
<name>A0A6H0XNH9_9PEZI</name>
<dbReference type="InterPro" id="IPR036987">
    <property type="entry name" value="SRA-YDG_sf"/>
</dbReference>
<dbReference type="PROSITE" id="PS51015">
    <property type="entry name" value="YDG"/>
    <property type="match status" value="1"/>
</dbReference>
<evidence type="ECO:0000313" key="5">
    <source>
        <dbReference type="Proteomes" id="UP000503462"/>
    </source>
</evidence>
<dbReference type="InterPro" id="IPR003105">
    <property type="entry name" value="SRA_YDG"/>
</dbReference>